<dbReference type="SMART" id="SM00342">
    <property type="entry name" value="HTH_ARAC"/>
    <property type="match status" value="1"/>
</dbReference>
<evidence type="ECO:0000256" key="2">
    <source>
        <dbReference type="ARBA" id="ARBA00023125"/>
    </source>
</evidence>
<feature type="domain" description="HTH araC/xylS-type" evidence="4">
    <location>
        <begin position="213"/>
        <end position="313"/>
    </location>
</feature>
<dbReference type="PRINTS" id="PR00032">
    <property type="entry name" value="HTHARAC"/>
</dbReference>
<comment type="caution">
    <text evidence="5">The sequence shown here is derived from an EMBL/GenBank/DDBJ whole genome shotgun (WGS) entry which is preliminary data.</text>
</comment>
<dbReference type="InterPro" id="IPR018062">
    <property type="entry name" value="HTH_AraC-typ_CS"/>
</dbReference>
<keyword evidence="2" id="KW-0238">DNA-binding</keyword>
<dbReference type="InterPro" id="IPR035418">
    <property type="entry name" value="AraC-bd_2"/>
</dbReference>
<evidence type="ECO:0000313" key="5">
    <source>
        <dbReference type="EMBL" id="MEK0085718.1"/>
    </source>
</evidence>
<dbReference type="InterPro" id="IPR050204">
    <property type="entry name" value="AraC_XylS_family_regulators"/>
</dbReference>
<dbReference type="EMBL" id="JBBLZC010000033">
    <property type="protein sequence ID" value="MEK0085718.1"/>
    <property type="molecule type" value="Genomic_DNA"/>
</dbReference>
<dbReference type="Pfam" id="PF14525">
    <property type="entry name" value="AraC_binding_2"/>
    <property type="match status" value="1"/>
</dbReference>
<evidence type="ECO:0000256" key="1">
    <source>
        <dbReference type="ARBA" id="ARBA00023015"/>
    </source>
</evidence>
<evidence type="ECO:0000259" key="4">
    <source>
        <dbReference type="PROSITE" id="PS01124"/>
    </source>
</evidence>
<protein>
    <submittedName>
        <fullName evidence="5">Helix-turn-helix domain-containing protein</fullName>
    </submittedName>
</protein>
<keyword evidence="1" id="KW-0805">Transcription regulation</keyword>
<keyword evidence="3" id="KW-0804">Transcription</keyword>
<dbReference type="Pfam" id="PF12833">
    <property type="entry name" value="HTH_18"/>
    <property type="match status" value="1"/>
</dbReference>
<dbReference type="InterPro" id="IPR018060">
    <property type="entry name" value="HTH_AraC"/>
</dbReference>
<gene>
    <name evidence="5" type="ORF">U1T56_21405</name>
</gene>
<name>A0ABU8XWY4_9PROT</name>
<dbReference type="InterPro" id="IPR009057">
    <property type="entry name" value="Homeodomain-like_sf"/>
</dbReference>
<dbReference type="Proteomes" id="UP001375743">
    <property type="component" value="Unassembled WGS sequence"/>
</dbReference>
<dbReference type="PANTHER" id="PTHR46796:SF6">
    <property type="entry name" value="ARAC SUBFAMILY"/>
    <property type="match status" value="1"/>
</dbReference>
<keyword evidence="6" id="KW-1185">Reference proteome</keyword>
<proteinExistence type="predicted"/>
<dbReference type="RefSeq" id="WP_418161568.1">
    <property type="nucleotide sequence ID" value="NZ_JBBLZC010000033.1"/>
</dbReference>
<evidence type="ECO:0000256" key="3">
    <source>
        <dbReference type="ARBA" id="ARBA00023163"/>
    </source>
</evidence>
<dbReference type="PANTHER" id="PTHR46796">
    <property type="entry name" value="HTH-TYPE TRANSCRIPTIONAL ACTIVATOR RHAS-RELATED"/>
    <property type="match status" value="1"/>
</dbReference>
<dbReference type="SUPFAM" id="SSF46689">
    <property type="entry name" value="Homeodomain-like"/>
    <property type="match status" value="1"/>
</dbReference>
<accession>A0ABU8XWY4</accession>
<organism evidence="5 6">
    <name type="scientific">Benzoatithermus flavus</name>
    <dbReference type="NCBI Taxonomy" id="3108223"/>
    <lineage>
        <taxon>Bacteria</taxon>
        <taxon>Pseudomonadati</taxon>
        <taxon>Pseudomonadota</taxon>
        <taxon>Alphaproteobacteria</taxon>
        <taxon>Geminicoccales</taxon>
        <taxon>Geminicoccaceae</taxon>
        <taxon>Benzoatithermus</taxon>
    </lineage>
</organism>
<dbReference type="Gene3D" id="1.10.10.60">
    <property type="entry name" value="Homeodomain-like"/>
    <property type="match status" value="1"/>
</dbReference>
<dbReference type="PROSITE" id="PS00041">
    <property type="entry name" value="HTH_ARAC_FAMILY_1"/>
    <property type="match status" value="1"/>
</dbReference>
<dbReference type="InterPro" id="IPR020449">
    <property type="entry name" value="Tscrpt_reg_AraC-type_HTH"/>
</dbReference>
<sequence length="323" mass="35412">MASPLRTAGIPRGQRAARWSEIIAATYFPLDLGFPAPESFDGTLVAWELGPASLSRLTSDPLTYRRRRHHLVAETGEQYLVTLPAGAPVSFAQCGQDVCCLPGGFIIERSHEPYEFSYAEPNDLFVLKVPGSLLGERLRRPDRFCALEFDATTGVGAFFADMLRLVPKRLDAADAAMLDTVGRQLVDLLALAIGGDPRVLASSASTVREAHMARIEAHIRQHLGDPDLSPERIARACGISTRYLHDLFRDAGRTVCGFVRETRLRAAEAALRQPANRRSIAEIAYTCGFSDQAQFARQFKSLFGLTPREVRAAAITRALAGRC</sequence>
<dbReference type="PROSITE" id="PS01124">
    <property type="entry name" value="HTH_ARAC_FAMILY_2"/>
    <property type="match status" value="1"/>
</dbReference>
<reference evidence="5 6" key="1">
    <citation type="submission" date="2024-01" db="EMBL/GenBank/DDBJ databases">
        <title>Multi-omics insights into the function and evolution of sodium benzoate biodegradation pathways in Benzoatithermus flavus gen. nov., sp. nov. from hot spring.</title>
        <authorList>
            <person name="Hu C.-J."/>
            <person name="Li W.-J."/>
        </authorList>
    </citation>
    <scope>NUCLEOTIDE SEQUENCE [LARGE SCALE GENOMIC DNA]</scope>
    <source>
        <strain evidence="5 6">SYSU G07066</strain>
    </source>
</reference>
<evidence type="ECO:0000313" key="6">
    <source>
        <dbReference type="Proteomes" id="UP001375743"/>
    </source>
</evidence>